<evidence type="ECO:0000313" key="3">
    <source>
        <dbReference type="Proteomes" id="UP000036499"/>
    </source>
</evidence>
<gene>
    <name evidence="2" type="ORF">ABW05_32010</name>
</gene>
<proteinExistence type="predicted"/>
<sequence>MPPFSPGDRVQFTPWPGGDLHTGTVDEVRDPRPRTDPRFPPGADEPHLLITDDFRGEQVLVAFKRPAETGELIMPRIRIDIRYNPDLAHYPGATTAAEAMQFDIDNVDVHELIEFAGGDVTATVVED</sequence>
<dbReference type="RefSeq" id="WP_047036732.1">
    <property type="nucleotide sequence ID" value="NZ_LDCO01000003.1"/>
</dbReference>
<evidence type="ECO:0000313" key="2">
    <source>
        <dbReference type="EMBL" id="KLO47779.1"/>
    </source>
</evidence>
<feature type="compositionally biased region" description="Basic and acidic residues" evidence="1">
    <location>
        <begin position="24"/>
        <end position="37"/>
    </location>
</feature>
<dbReference type="Proteomes" id="UP000036499">
    <property type="component" value="Unassembled WGS sequence"/>
</dbReference>
<protein>
    <submittedName>
        <fullName evidence="2">Uncharacterized protein</fullName>
    </submittedName>
</protein>
<accession>A0ABR5FMR7</accession>
<name>A0ABR5FMR7_9MYCO</name>
<organism evidence="2 3">
    <name type="scientific">Mycolicibacterium senegalense</name>
    <dbReference type="NCBI Taxonomy" id="1796"/>
    <lineage>
        <taxon>Bacteria</taxon>
        <taxon>Bacillati</taxon>
        <taxon>Actinomycetota</taxon>
        <taxon>Actinomycetes</taxon>
        <taxon>Mycobacteriales</taxon>
        <taxon>Mycobacteriaceae</taxon>
        <taxon>Mycolicibacterium</taxon>
    </lineage>
</organism>
<dbReference type="EMBL" id="LDPU01000003">
    <property type="protein sequence ID" value="KLO47779.1"/>
    <property type="molecule type" value="Genomic_DNA"/>
</dbReference>
<comment type="caution">
    <text evidence="2">The sequence shown here is derived from an EMBL/GenBank/DDBJ whole genome shotgun (WGS) entry which is preliminary data.</text>
</comment>
<keyword evidence="3" id="KW-1185">Reference proteome</keyword>
<reference evidence="2 3" key="1">
    <citation type="submission" date="2015-05" db="EMBL/GenBank/DDBJ databases">
        <title>Genome sequence of Mycobacterium senegalense.</title>
        <authorList>
            <person name="Greninger A.L."/>
            <person name="Miller S."/>
        </authorList>
    </citation>
    <scope>NUCLEOTIDE SEQUENCE [LARGE SCALE GENOMIC DNA]</scope>
    <source>
        <strain evidence="2 3">CK2</strain>
    </source>
</reference>
<evidence type="ECO:0000256" key="1">
    <source>
        <dbReference type="SAM" id="MobiDB-lite"/>
    </source>
</evidence>
<feature type="region of interest" description="Disordered" evidence="1">
    <location>
        <begin position="1"/>
        <end position="47"/>
    </location>
</feature>